<organism evidence="1 2">
    <name type="scientific">Flavobacterium album</name>
    <dbReference type="NCBI Taxonomy" id="2175091"/>
    <lineage>
        <taxon>Bacteria</taxon>
        <taxon>Pseudomonadati</taxon>
        <taxon>Bacteroidota</taxon>
        <taxon>Flavobacteriia</taxon>
        <taxon>Flavobacteriales</taxon>
        <taxon>Flavobacteriaceae</taxon>
        <taxon>Flavobacterium</taxon>
    </lineage>
</organism>
<sequence length="64" mass="7357">MDYIAERITIDDKLCNGKPTIRGKRITVQTILEFLSAGESKKEILRQYPSLIREDIDACLKFTP</sequence>
<dbReference type="InterPro" id="IPR036388">
    <property type="entry name" value="WH-like_DNA-bd_sf"/>
</dbReference>
<gene>
    <name evidence="1" type="ORF">HYN59_16810</name>
</gene>
<evidence type="ECO:0008006" key="3">
    <source>
        <dbReference type="Google" id="ProtNLM"/>
    </source>
</evidence>
<dbReference type="Gene3D" id="1.10.10.10">
    <property type="entry name" value="Winged helix-like DNA-binding domain superfamily/Winged helix DNA-binding domain"/>
    <property type="match status" value="1"/>
</dbReference>
<evidence type="ECO:0000313" key="1">
    <source>
        <dbReference type="EMBL" id="AWH86666.1"/>
    </source>
</evidence>
<dbReference type="Pfam" id="PF04255">
    <property type="entry name" value="DUF433"/>
    <property type="match status" value="1"/>
</dbReference>
<dbReference type="InterPro" id="IPR009057">
    <property type="entry name" value="Homeodomain-like_sf"/>
</dbReference>
<evidence type="ECO:0000313" key="2">
    <source>
        <dbReference type="Proteomes" id="UP000244929"/>
    </source>
</evidence>
<dbReference type="RefSeq" id="WP_108779389.1">
    <property type="nucleotide sequence ID" value="NZ_CP029186.1"/>
</dbReference>
<proteinExistence type="predicted"/>
<dbReference type="EMBL" id="CP029186">
    <property type="protein sequence ID" value="AWH86666.1"/>
    <property type="molecule type" value="Genomic_DNA"/>
</dbReference>
<dbReference type="Proteomes" id="UP000244929">
    <property type="component" value="Chromosome"/>
</dbReference>
<dbReference type="PANTHER" id="PTHR34849:SF3">
    <property type="entry name" value="SSR2962 PROTEIN"/>
    <property type="match status" value="1"/>
</dbReference>
<dbReference type="AlphaFoldDB" id="A0A2S1R256"/>
<keyword evidence="2" id="KW-1185">Reference proteome</keyword>
<name>A0A2S1R256_9FLAO</name>
<dbReference type="SUPFAM" id="SSF46689">
    <property type="entry name" value="Homeodomain-like"/>
    <property type="match status" value="1"/>
</dbReference>
<dbReference type="InterPro" id="IPR007367">
    <property type="entry name" value="DUF433"/>
</dbReference>
<accession>A0A2S1R256</accession>
<protein>
    <recommendedName>
        <fullName evidence="3">Antitoxin</fullName>
    </recommendedName>
</protein>
<dbReference type="KEGG" id="falb:HYN59_16810"/>
<dbReference type="OrthoDB" id="9809515at2"/>
<dbReference type="PANTHER" id="PTHR34849">
    <property type="entry name" value="SSL5025 PROTEIN"/>
    <property type="match status" value="1"/>
</dbReference>
<reference evidence="1 2" key="1">
    <citation type="submission" date="2018-04" db="EMBL/GenBank/DDBJ databases">
        <title>Genome sequencing of Flavobacterium sp. HYN0059.</title>
        <authorList>
            <person name="Yi H."/>
            <person name="Baek C."/>
        </authorList>
    </citation>
    <scope>NUCLEOTIDE SEQUENCE [LARGE SCALE GENOMIC DNA]</scope>
    <source>
        <strain evidence="1 2">HYN0059</strain>
    </source>
</reference>